<dbReference type="SUPFAM" id="SSF63520">
    <property type="entry name" value="PTS-regulatory domain, PRD"/>
    <property type="match status" value="2"/>
</dbReference>
<keyword evidence="1" id="KW-0677">Repeat</keyword>
<dbReference type="EMBL" id="JQIF01000069">
    <property type="protein sequence ID" value="KGJ52370.1"/>
    <property type="molecule type" value="Genomic_DNA"/>
</dbReference>
<dbReference type="Pfam" id="PF00874">
    <property type="entry name" value="PRD"/>
    <property type="match status" value="2"/>
</dbReference>
<dbReference type="InterPro" id="IPR050661">
    <property type="entry name" value="BglG_antiterminators"/>
</dbReference>
<dbReference type="PANTHER" id="PTHR30185:SF15">
    <property type="entry name" value="CRYPTIC BETA-GLUCOSIDE BGL OPERON ANTITERMINATOR"/>
    <property type="match status" value="1"/>
</dbReference>
<dbReference type="InterPro" id="IPR036634">
    <property type="entry name" value="PRD_sf"/>
</dbReference>
<dbReference type="Proteomes" id="UP000030008">
    <property type="component" value="Unassembled WGS sequence"/>
</dbReference>
<reference evidence="3 4" key="1">
    <citation type="submission" date="2014-08" db="EMBL/GenBank/DDBJ databases">
        <title>Clostridium innocuum, an unnegligible vancomycin-resistant pathogen causing extra-intestinal infections.</title>
        <authorList>
            <person name="Feng Y."/>
            <person name="Chiu C.-H."/>
        </authorList>
    </citation>
    <scope>NUCLEOTIDE SEQUENCE [LARGE SCALE GENOMIC DNA]</scope>
    <source>
        <strain evidence="3 4">AN88</strain>
    </source>
</reference>
<dbReference type="SMART" id="SM01061">
    <property type="entry name" value="CAT_RBD"/>
    <property type="match status" value="1"/>
</dbReference>
<dbReference type="PANTHER" id="PTHR30185">
    <property type="entry name" value="CRYPTIC BETA-GLUCOSIDE BGL OPERON ANTITERMINATOR"/>
    <property type="match status" value="1"/>
</dbReference>
<comment type="caution">
    <text evidence="3">The sequence shown here is derived from an EMBL/GenBank/DDBJ whole genome shotgun (WGS) entry which is preliminary data.</text>
</comment>
<dbReference type="Gene3D" id="2.30.24.10">
    <property type="entry name" value="CAT RNA-binding domain"/>
    <property type="match status" value="1"/>
</dbReference>
<feature type="domain" description="PRD" evidence="2">
    <location>
        <begin position="65"/>
        <end position="170"/>
    </location>
</feature>
<dbReference type="SUPFAM" id="SSF50151">
    <property type="entry name" value="SacY-like RNA-binding domain"/>
    <property type="match status" value="1"/>
</dbReference>
<protein>
    <submittedName>
        <fullName evidence="3">Transcription antiterminator LicT</fullName>
    </submittedName>
</protein>
<feature type="domain" description="PRD" evidence="2">
    <location>
        <begin position="171"/>
        <end position="280"/>
    </location>
</feature>
<dbReference type="InterPro" id="IPR011608">
    <property type="entry name" value="PRD"/>
</dbReference>
<dbReference type="GO" id="GO:0006355">
    <property type="term" value="P:regulation of DNA-templated transcription"/>
    <property type="evidence" value="ECO:0007669"/>
    <property type="project" value="InterPro"/>
</dbReference>
<dbReference type="RefSeq" id="WP_044906357.1">
    <property type="nucleotide sequence ID" value="NZ_CP022722.1"/>
</dbReference>
<dbReference type="NCBIfam" id="NF046042">
    <property type="entry name" value="LicT"/>
    <property type="match status" value="1"/>
</dbReference>
<dbReference type="AlphaFoldDB" id="A0A099I3Z4"/>
<sequence>MNIVKVLNNNVVLSMNENHEDVIVLGNGIAFQKKYGDQIDDSKIERIFTQQIPELTARFQKMLSEIPMDFLEIAEKIILNAKLKLNHDFNDNLYISLMDHINFTIQRYREGMLIENRLLLETKVLYKDEFAAGKEAVELINTTFDVQLPEDEAAFIALHFVNASTGGSMQDTVQQTRIVQDTLTVIKNFFNMTFQEDSISYYRLVTHLKFFAQRITAKKIQGKAKEDVQLLEIVKLKYPDSYECVNRIVKYMNLEFGYSLTNEERLYLTIHIERIRETND</sequence>
<dbReference type="Gene3D" id="1.10.1790.10">
    <property type="entry name" value="PRD domain"/>
    <property type="match status" value="2"/>
</dbReference>
<accession>A0A099I3Z4</accession>
<dbReference type="PROSITE" id="PS51372">
    <property type="entry name" value="PRD_2"/>
    <property type="match status" value="2"/>
</dbReference>
<gene>
    <name evidence="3" type="ORF">CIAN88_15105</name>
</gene>
<dbReference type="GO" id="GO:0003723">
    <property type="term" value="F:RNA binding"/>
    <property type="evidence" value="ECO:0007669"/>
    <property type="project" value="InterPro"/>
</dbReference>
<dbReference type="Pfam" id="PF03123">
    <property type="entry name" value="CAT_RBD"/>
    <property type="match status" value="1"/>
</dbReference>
<evidence type="ECO:0000256" key="1">
    <source>
        <dbReference type="ARBA" id="ARBA00022737"/>
    </source>
</evidence>
<dbReference type="InterPro" id="IPR036650">
    <property type="entry name" value="CAT_RNA-bd_dom_sf"/>
</dbReference>
<evidence type="ECO:0000259" key="2">
    <source>
        <dbReference type="PROSITE" id="PS51372"/>
    </source>
</evidence>
<evidence type="ECO:0000313" key="3">
    <source>
        <dbReference type="EMBL" id="KGJ52370.1"/>
    </source>
</evidence>
<name>A0A099I3Z4_CLOIN</name>
<evidence type="ECO:0000313" key="4">
    <source>
        <dbReference type="Proteomes" id="UP000030008"/>
    </source>
</evidence>
<dbReference type="InterPro" id="IPR004341">
    <property type="entry name" value="CAT_RNA-bd_dom"/>
</dbReference>
<proteinExistence type="predicted"/>
<organism evidence="3 4">
    <name type="scientific">Clostridium innocuum</name>
    <dbReference type="NCBI Taxonomy" id="1522"/>
    <lineage>
        <taxon>Bacteria</taxon>
        <taxon>Bacillati</taxon>
        <taxon>Bacillota</taxon>
        <taxon>Clostridia</taxon>
        <taxon>Eubacteriales</taxon>
        <taxon>Clostridiaceae</taxon>
        <taxon>Clostridium</taxon>
    </lineage>
</organism>